<dbReference type="EMBL" id="JBHTAX010000001">
    <property type="protein sequence ID" value="MFC7189808.1"/>
    <property type="molecule type" value="Genomic_DNA"/>
</dbReference>
<dbReference type="PROSITE" id="PS50893">
    <property type="entry name" value="ABC_TRANSPORTER_2"/>
    <property type="match status" value="1"/>
</dbReference>
<protein>
    <submittedName>
        <fullName evidence="5">ABC transporter ATP-binding protein</fullName>
    </submittedName>
</protein>
<evidence type="ECO:0000313" key="5">
    <source>
        <dbReference type="EMBL" id="MFC7189808.1"/>
    </source>
</evidence>
<dbReference type="Pfam" id="PF12399">
    <property type="entry name" value="BCA_ABC_TP_C"/>
    <property type="match status" value="1"/>
</dbReference>
<keyword evidence="3 5" id="KW-0067">ATP-binding</keyword>
<dbReference type="InterPro" id="IPR051120">
    <property type="entry name" value="ABC_AA/LPS_Transport"/>
</dbReference>
<dbReference type="Pfam" id="PF00005">
    <property type="entry name" value="ABC_tran"/>
    <property type="match status" value="2"/>
</dbReference>
<dbReference type="GO" id="GO:0005524">
    <property type="term" value="F:ATP binding"/>
    <property type="evidence" value="ECO:0007669"/>
    <property type="project" value="UniProtKB-KW"/>
</dbReference>
<dbReference type="PROSITE" id="PS00211">
    <property type="entry name" value="ABC_TRANSPORTER_1"/>
    <property type="match status" value="1"/>
</dbReference>
<dbReference type="InterPro" id="IPR017871">
    <property type="entry name" value="ABC_transporter-like_CS"/>
</dbReference>
<feature type="domain" description="ABC transporter" evidence="4">
    <location>
        <begin position="5"/>
        <end position="319"/>
    </location>
</feature>
<dbReference type="PANTHER" id="PTHR45772">
    <property type="entry name" value="CONSERVED COMPONENT OF ABC TRANSPORTER FOR NATURAL AMINO ACIDS-RELATED"/>
    <property type="match status" value="1"/>
</dbReference>
<dbReference type="CDD" id="cd03219">
    <property type="entry name" value="ABC_Mj1267_LivG_branched"/>
    <property type="match status" value="1"/>
</dbReference>
<dbReference type="PANTHER" id="PTHR45772:SF9">
    <property type="entry name" value="CONSERVED COMPONENT OF ABC TRANSPORTER FOR NATURAL AMINO ACIDS"/>
    <property type="match status" value="1"/>
</dbReference>
<dbReference type="InterPro" id="IPR032823">
    <property type="entry name" value="BCA_ABC_TP_C"/>
</dbReference>
<reference evidence="5 6" key="1">
    <citation type="journal article" date="2019" name="Int. J. Syst. Evol. Microbiol.">
        <title>The Global Catalogue of Microorganisms (GCM) 10K type strain sequencing project: providing services to taxonomists for standard genome sequencing and annotation.</title>
        <authorList>
            <consortium name="The Broad Institute Genomics Platform"/>
            <consortium name="The Broad Institute Genome Sequencing Center for Infectious Disease"/>
            <person name="Wu L."/>
            <person name="Ma J."/>
        </authorList>
    </citation>
    <scope>NUCLEOTIDE SEQUENCE [LARGE SCALE GENOMIC DNA]</scope>
    <source>
        <strain evidence="5 6">RDMS1</strain>
    </source>
</reference>
<evidence type="ECO:0000313" key="6">
    <source>
        <dbReference type="Proteomes" id="UP001596417"/>
    </source>
</evidence>
<dbReference type="Proteomes" id="UP001596417">
    <property type="component" value="Unassembled WGS sequence"/>
</dbReference>
<keyword evidence="1" id="KW-0813">Transport</keyword>
<gene>
    <name evidence="5" type="ORF">ACFQL7_08020</name>
</gene>
<dbReference type="InterPro" id="IPR027417">
    <property type="entry name" value="P-loop_NTPase"/>
</dbReference>
<evidence type="ECO:0000256" key="3">
    <source>
        <dbReference type="ARBA" id="ARBA00022840"/>
    </source>
</evidence>
<accession>A0ABD5YKP4</accession>
<dbReference type="GeneID" id="76199369"/>
<proteinExistence type="predicted"/>
<dbReference type="InterPro" id="IPR003439">
    <property type="entry name" value="ABC_transporter-like_ATP-bd"/>
</dbReference>
<evidence type="ECO:0000256" key="2">
    <source>
        <dbReference type="ARBA" id="ARBA00022741"/>
    </source>
</evidence>
<dbReference type="SMART" id="SM00382">
    <property type="entry name" value="AAA"/>
    <property type="match status" value="1"/>
</dbReference>
<dbReference type="AlphaFoldDB" id="A0ABD5YKP4"/>
<name>A0ABD5YKP4_9EURY</name>
<organism evidence="5 6">
    <name type="scientific">Halocatena marina</name>
    <dbReference type="NCBI Taxonomy" id="2934937"/>
    <lineage>
        <taxon>Archaea</taxon>
        <taxon>Methanobacteriati</taxon>
        <taxon>Methanobacteriota</taxon>
        <taxon>Stenosarchaea group</taxon>
        <taxon>Halobacteria</taxon>
        <taxon>Halobacteriales</taxon>
        <taxon>Natronomonadaceae</taxon>
        <taxon>Halocatena</taxon>
    </lineage>
</organism>
<sequence length="319" mass="34611">MTALLNVDELRKSFGGVTAVDGASFDVEEGTVTGLIGPNGAGKTTTFNLISGFYEPDGGVISYRGTDTQEIMQPSSEEKNIWYGASGMTFGGIALSGAAYYGLATPMLAGATAVGAGIGAAVYAGQERYKEASEHTYTRPFRLANEGLVRTFQITRELKGMTVLENLMLAKKEQSGENLLNAWFRQGAVAKEESDLQQETYQMLEFLEIDHLANEEAGNLSGGQRKLVELGRVLMMEPDLILLDEPVAGVNPTLTQKLIKRIRDLRADGYTFLIVEHDMEVIMNLSDTVIVMSEGTKLMQGSPDEVQSDERVIDAYLGG</sequence>
<dbReference type="InterPro" id="IPR003593">
    <property type="entry name" value="AAA+_ATPase"/>
</dbReference>
<evidence type="ECO:0000256" key="1">
    <source>
        <dbReference type="ARBA" id="ARBA00022448"/>
    </source>
</evidence>
<keyword evidence="2" id="KW-0547">Nucleotide-binding</keyword>
<dbReference type="Gene3D" id="3.40.50.300">
    <property type="entry name" value="P-loop containing nucleotide triphosphate hydrolases"/>
    <property type="match status" value="2"/>
</dbReference>
<comment type="caution">
    <text evidence="5">The sequence shown here is derived from an EMBL/GenBank/DDBJ whole genome shotgun (WGS) entry which is preliminary data.</text>
</comment>
<dbReference type="RefSeq" id="WP_264554757.1">
    <property type="nucleotide sequence ID" value="NZ_CP109979.1"/>
</dbReference>
<dbReference type="SUPFAM" id="SSF52540">
    <property type="entry name" value="P-loop containing nucleoside triphosphate hydrolases"/>
    <property type="match status" value="1"/>
</dbReference>
<evidence type="ECO:0000259" key="4">
    <source>
        <dbReference type="PROSITE" id="PS50893"/>
    </source>
</evidence>
<keyword evidence="6" id="KW-1185">Reference proteome</keyword>